<dbReference type="EMBL" id="CP001832">
    <property type="protein sequence ID" value="AEH83915.1"/>
    <property type="molecule type" value="Genomic_DNA"/>
</dbReference>
<gene>
    <name evidence="1" type="ordered locus">SM11_pD1083</name>
</gene>
<name>F7XH89_SINMM</name>
<dbReference type="HOGENOM" id="CLU_3367351_0_0_5"/>
<evidence type="ECO:0000313" key="1">
    <source>
        <dbReference type="EMBL" id="AEH83915.1"/>
    </source>
</evidence>
<dbReference type="AlphaFoldDB" id="F7XH89"/>
<protein>
    <submittedName>
        <fullName evidence="1">Uncharacterized protein</fullName>
    </submittedName>
</protein>
<dbReference type="KEGG" id="smx:SM11_pD1083"/>
<sequence>MTHVLSFILHFAAARTWLSGYGADWPGWDYGRVDV</sequence>
<geneLocation type="plasmid" evidence="1 2">
    <name>pSmeSM11d</name>
</geneLocation>
<evidence type="ECO:0000313" key="2">
    <source>
        <dbReference type="Proteomes" id="UP000009045"/>
    </source>
</evidence>
<accession>F7XH89</accession>
<organism evidence="1 2">
    <name type="scientific">Sinorhizobium meliloti (strain SM11)</name>
    <dbReference type="NCBI Taxonomy" id="707241"/>
    <lineage>
        <taxon>Bacteria</taxon>
        <taxon>Pseudomonadati</taxon>
        <taxon>Pseudomonadota</taxon>
        <taxon>Alphaproteobacteria</taxon>
        <taxon>Hyphomicrobiales</taxon>
        <taxon>Rhizobiaceae</taxon>
        <taxon>Sinorhizobium/Ensifer group</taxon>
        <taxon>Sinorhizobium</taxon>
    </lineage>
</organism>
<proteinExistence type="predicted"/>
<keyword evidence="1" id="KW-0614">Plasmid</keyword>
<dbReference type="Proteomes" id="UP000009045">
    <property type="component" value="Plasmid pSmeSM11d"/>
</dbReference>
<reference evidence="1 2" key="1">
    <citation type="journal article" date="2011" name="J. Biotechnol.">
        <title>The complete genome sequence of the dominant Sinorhizobium meliloti field isolate SM11 extends the S. meliloti pan-genome.</title>
        <authorList>
            <person name="Schneiker-Bekel S."/>
            <person name="Wibberg D."/>
            <person name="Bekel T."/>
            <person name="Blom J."/>
            <person name="Linke B."/>
            <person name="Neuweger H."/>
            <person name="Stiens M."/>
            <person name="Vorholter F.J."/>
            <person name="Weidner S."/>
            <person name="Goesmann A."/>
            <person name="Puhler A."/>
            <person name="Schluter A."/>
        </authorList>
    </citation>
    <scope>NUCLEOTIDE SEQUENCE [LARGE SCALE GENOMIC DNA]</scope>
    <source>
        <strain evidence="1 2">SM11</strain>
        <plasmid evidence="2">pSmeSM11d</plasmid>
    </source>
</reference>